<dbReference type="GO" id="GO:0009089">
    <property type="term" value="P:lysine biosynthetic process via diaminopimelate"/>
    <property type="evidence" value="ECO:0007669"/>
    <property type="project" value="InterPro"/>
</dbReference>
<dbReference type="PROSITE" id="PS00878">
    <property type="entry name" value="ODR_DC_2_1"/>
    <property type="match status" value="1"/>
</dbReference>
<protein>
    <submittedName>
        <fullName evidence="7">Diaminopimelate decarboxylase</fullName>
    </submittedName>
</protein>
<feature type="modified residue" description="N6-(pyridoxal phosphate)lysine" evidence="5">
    <location>
        <position position="57"/>
    </location>
</feature>
<dbReference type="HAMAP" id="MF_02120">
    <property type="entry name" value="LysA"/>
    <property type="match status" value="1"/>
</dbReference>
<dbReference type="Gene3D" id="3.20.20.10">
    <property type="entry name" value="Alanine racemase"/>
    <property type="match status" value="1"/>
</dbReference>
<dbReference type="AlphaFoldDB" id="S5N928"/>
<keyword evidence="4" id="KW-0456">Lyase</keyword>
<dbReference type="PANTHER" id="PTHR43727:SF2">
    <property type="entry name" value="GROUP IV DECARBOXYLASE"/>
    <property type="match status" value="1"/>
</dbReference>
<dbReference type="InterPro" id="IPR009006">
    <property type="entry name" value="Ala_racemase/Decarboxylase_C"/>
</dbReference>
<dbReference type="GO" id="GO:0008836">
    <property type="term" value="F:diaminopimelate decarboxylase activity"/>
    <property type="evidence" value="ECO:0007669"/>
    <property type="project" value="InterPro"/>
</dbReference>
<dbReference type="PRINTS" id="PR01179">
    <property type="entry name" value="ODADCRBXLASE"/>
</dbReference>
<comment type="cofactor">
    <cofactor evidence="1 5">
        <name>pyridoxal 5'-phosphate</name>
        <dbReference type="ChEBI" id="CHEBI:597326"/>
    </cofactor>
</comment>
<dbReference type="Gene3D" id="2.40.37.10">
    <property type="entry name" value="Lyase, Ornithine Decarboxylase, Chain A, domain 1"/>
    <property type="match status" value="1"/>
</dbReference>
<dbReference type="SMR" id="S5N928"/>
<evidence type="ECO:0000256" key="2">
    <source>
        <dbReference type="ARBA" id="ARBA00022793"/>
    </source>
</evidence>
<dbReference type="SUPFAM" id="SSF50621">
    <property type="entry name" value="Alanine racemase C-terminal domain-like"/>
    <property type="match status" value="1"/>
</dbReference>
<dbReference type="PROSITE" id="PS00879">
    <property type="entry name" value="ODR_DC_2_2"/>
    <property type="match status" value="1"/>
</dbReference>
<dbReference type="PANTHER" id="PTHR43727">
    <property type="entry name" value="DIAMINOPIMELATE DECARBOXYLASE"/>
    <property type="match status" value="1"/>
</dbReference>
<keyword evidence="3 5" id="KW-0663">Pyridoxal phosphate</keyword>
<dbReference type="InterPro" id="IPR029066">
    <property type="entry name" value="PLP-binding_barrel"/>
</dbReference>
<dbReference type="RefSeq" id="XP_065215538.1">
    <property type="nucleotide sequence ID" value="XM_065359466.1"/>
</dbReference>
<dbReference type="PRINTS" id="PR01181">
    <property type="entry name" value="DAPDCRBXLASE"/>
</dbReference>
<dbReference type="InterPro" id="IPR022657">
    <property type="entry name" value="De-COase2_CS"/>
</dbReference>
<dbReference type="InterPro" id="IPR000183">
    <property type="entry name" value="Orn/DAP/Arg_de-COase"/>
</dbReference>
<reference evidence="7" key="2">
    <citation type="submission" date="2013-05" db="EMBL/GenBank/DDBJ databases">
        <authorList>
            <person name="McCutcheon J."/>
        </authorList>
    </citation>
    <scope>NUCLEOTIDE SEQUENCE</scope>
</reference>
<keyword evidence="2" id="KW-0210">Decarboxylase</keyword>
<feature type="active site" description="Proton donor" evidence="5">
    <location>
        <position position="339"/>
    </location>
</feature>
<feature type="domain" description="Orn/DAP/Arg decarboxylase 2 N-terminal" evidence="6">
    <location>
        <begin position="34"/>
        <end position="276"/>
    </location>
</feature>
<name>S5N928_9HEMI</name>
<dbReference type="InterPro" id="IPR022653">
    <property type="entry name" value="De-COase2_pyr-phos_BS"/>
</dbReference>
<evidence type="ECO:0000259" key="6">
    <source>
        <dbReference type="Pfam" id="PF02784"/>
    </source>
</evidence>
<evidence type="ECO:0000256" key="1">
    <source>
        <dbReference type="ARBA" id="ARBA00001933"/>
    </source>
</evidence>
<dbReference type="Pfam" id="PF02784">
    <property type="entry name" value="Orn_Arg_deC_N"/>
    <property type="match status" value="1"/>
</dbReference>
<evidence type="ECO:0000256" key="4">
    <source>
        <dbReference type="ARBA" id="ARBA00023239"/>
    </source>
</evidence>
<evidence type="ECO:0000256" key="3">
    <source>
        <dbReference type="ARBA" id="ARBA00022898"/>
    </source>
</evidence>
<dbReference type="OrthoDB" id="5034579at2759"/>
<dbReference type="SUPFAM" id="SSF51419">
    <property type="entry name" value="PLP-binding barrel"/>
    <property type="match status" value="1"/>
</dbReference>
<dbReference type="FunFam" id="3.20.20.10:FF:000003">
    <property type="entry name" value="Diaminopimelate decarboxylase"/>
    <property type="match status" value="1"/>
</dbReference>
<dbReference type="EMBL" id="KF021956">
    <property type="protein sequence ID" value="AGR65707.1"/>
    <property type="molecule type" value="mRNA"/>
</dbReference>
<sequence length="416" mass="45738">MAFTYRDNELYIEDVKVDEIAKKINTPTYCYSLKTIRDNFNSFYQSLPGFLICFAVKSNSNLSILKIIGQLGGGADVVSEGEIRLALAAGIPPEKIVFSGVGKTASEIRYALTVKVHQLNFESIEELKQINTIASDMGTCAMVVARLSPDIDAKTNYKISTGLYKNKFGIPMEILEKIDFKTLPNVKLCGVSAHIGSQICSLEIFLKLVNYMKDARVKLNSLGHNIRRIDLGGGLGVSYAHNKEAPPIAEYAKLLRDNLSGLDCEFICEPGRSIIANTAVLLSQVLYRKSNDFVSHVIIDAGMNDFVRPAVYGSLHQIIPAKKDPSLPIETVDIVGPVCETSDTFAKDYSIQRLKNGDLVCVCDVGAYGGSMCNTYNSRLLPAEVLINGNRISVIRNRGNYEDLLKQTIICDGIDQ</sequence>
<dbReference type="GeneID" id="135842108"/>
<evidence type="ECO:0000256" key="5">
    <source>
        <dbReference type="PIRSR" id="PIRSR600183-50"/>
    </source>
</evidence>
<dbReference type="CDD" id="cd06828">
    <property type="entry name" value="PLPDE_III_DapDC"/>
    <property type="match status" value="1"/>
</dbReference>
<accession>S5N928</accession>
<organism evidence="7">
    <name type="scientific">Planococcus citri</name>
    <name type="common">citrus mealybug</name>
    <dbReference type="NCBI Taxonomy" id="170843"/>
    <lineage>
        <taxon>Eukaryota</taxon>
        <taxon>Metazoa</taxon>
        <taxon>Ecdysozoa</taxon>
        <taxon>Arthropoda</taxon>
        <taxon>Hexapoda</taxon>
        <taxon>Insecta</taxon>
        <taxon>Pterygota</taxon>
        <taxon>Neoptera</taxon>
        <taxon>Paraneoptera</taxon>
        <taxon>Hemiptera</taxon>
        <taxon>Sternorrhyncha</taxon>
        <taxon>Coccoidea</taxon>
        <taxon>Pseudococcidae</taxon>
        <taxon>Planococcus</taxon>
    </lineage>
</organism>
<evidence type="ECO:0000313" key="7">
    <source>
        <dbReference type="EMBL" id="AGR65707.1"/>
    </source>
</evidence>
<dbReference type="InterPro" id="IPR002986">
    <property type="entry name" value="DAP_deCOOHase_LysA"/>
</dbReference>
<proteinExistence type="evidence at transcript level"/>
<reference evidence="7" key="1">
    <citation type="journal article" date="2013" name="Cell">
        <title>Horizontal gene transfer from diverse bacteria to an insect genome enables a tripartite nested mealybug symbiosis.</title>
        <authorList>
            <person name="Husnik F."/>
            <person name="Nikoh N."/>
            <person name="Koga R."/>
            <person name="Ross L."/>
            <person name="Duncan R.P."/>
            <person name="Fujie M."/>
            <person name="Tanaka M."/>
            <person name="Satoh N."/>
            <person name="Bachtrog D."/>
            <person name="Wilson A.C."/>
            <person name="von Dohlen C.D."/>
            <person name="Fukatsu T."/>
            <person name="McCutcheon J.P."/>
        </authorList>
    </citation>
    <scope>NUCLEOTIDE SEQUENCE</scope>
</reference>
<dbReference type="NCBIfam" id="TIGR01048">
    <property type="entry name" value="lysA"/>
    <property type="match status" value="1"/>
</dbReference>
<dbReference type="InterPro" id="IPR022644">
    <property type="entry name" value="De-COase2_N"/>
</dbReference>